<proteinExistence type="predicted"/>
<dbReference type="EMBL" id="NSDM01000005">
    <property type="protein sequence ID" value="MDQ2585153.1"/>
    <property type="molecule type" value="Genomic_DNA"/>
</dbReference>
<comment type="caution">
    <text evidence="1">The sequence shown here is derived from an EMBL/GenBank/DDBJ whole genome shotgun (WGS) entry which is preliminary data.</text>
</comment>
<evidence type="ECO:0000313" key="2">
    <source>
        <dbReference type="Proteomes" id="UP001225605"/>
    </source>
</evidence>
<name>A0ABU0X089_9PSEU</name>
<dbReference type="Proteomes" id="UP001225605">
    <property type="component" value="Unassembled WGS sequence"/>
</dbReference>
<organism evidence="1 2">
    <name type="scientific">Saccharothrix yanglingensis</name>
    <dbReference type="NCBI Taxonomy" id="659496"/>
    <lineage>
        <taxon>Bacteria</taxon>
        <taxon>Bacillati</taxon>
        <taxon>Actinomycetota</taxon>
        <taxon>Actinomycetes</taxon>
        <taxon>Pseudonocardiales</taxon>
        <taxon>Pseudonocardiaceae</taxon>
        <taxon>Saccharothrix</taxon>
    </lineage>
</organism>
<evidence type="ECO:0000313" key="1">
    <source>
        <dbReference type="EMBL" id="MDQ2585153.1"/>
    </source>
</evidence>
<protein>
    <submittedName>
        <fullName evidence="1">Uncharacterized protein</fullName>
    </submittedName>
</protein>
<sequence length="89" mass="9039">MTAGLEVLKATSDRSDPLDEAVLSVVEAAALAVDAAQRARAGGDLAEVHSCLGEVLGAARAAVTAATFAVVRVRDEMALARVAPPEGRL</sequence>
<reference evidence="1 2" key="1">
    <citation type="submission" date="2017-06" db="EMBL/GenBank/DDBJ databases">
        <title>Cultured bacterium strain Saccharothrix yanglingensis Hhs.015.</title>
        <authorList>
            <person name="Xia Y."/>
        </authorList>
    </citation>
    <scope>NUCLEOTIDE SEQUENCE [LARGE SCALE GENOMIC DNA]</scope>
    <source>
        <strain evidence="1 2">Hhs.015</strain>
    </source>
</reference>
<gene>
    <name evidence="1" type="ORF">CKY47_14420</name>
</gene>
<keyword evidence="2" id="KW-1185">Reference proteome</keyword>
<accession>A0ABU0X089</accession>